<keyword evidence="2" id="KW-1185">Reference proteome</keyword>
<gene>
    <name evidence="1" type="ORF">ASPWEDRAFT_108623</name>
</gene>
<dbReference type="PANTHER" id="PTHR34724:SF2">
    <property type="entry name" value="OS12G0596101 PROTEIN"/>
    <property type="match status" value="1"/>
</dbReference>
<dbReference type="AlphaFoldDB" id="A0A1L9RS04"/>
<sequence>MCREAHCSTCHKITWWGCGHHIAVVLDDIPEEEWCACEPKVNFEGKQYPPKASDAN</sequence>
<dbReference type="EMBL" id="KV878211">
    <property type="protein sequence ID" value="OJJ37746.1"/>
    <property type="molecule type" value="Genomic_DNA"/>
</dbReference>
<dbReference type="Proteomes" id="UP000184383">
    <property type="component" value="Unassembled WGS sequence"/>
</dbReference>
<proteinExistence type="predicted"/>
<dbReference type="GeneID" id="63743856"/>
<name>A0A1L9RS04_ASPWE</name>
<accession>A0A1L9RS04</accession>
<dbReference type="VEuPathDB" id="FungiDB:ASPWEDRAFT_108623"/>
<evidence type="ECO:0000313" key="2">
    <source>
        <dbReference type="Proteomes" id="UP000184383"/>
    </source>
</evidence>
<evidence type="ECO:0000313" key="1">
    <source>
        <dbReference type="EMBL" id="OJJ37746.1"/>
    </source>
</evidence>
<protein>
    <submittedName>
        <fullName evidence="1">Uncharacterized protein</fullName>
    </submittedName>
</protein>
<organism evidence="1 2">
    <name type="scientific">Aspergillus wentii DTO 134E9</name>
    <dbReference type="NCBI Taxonomy" id="1073089"/>
    <lineage>
        <taxon>Eukaryota</taxon>
        <taxon>Fungi</taxon>
        <taxon>Dikarya</taxon>
        <taxon>Ascomycota</taxon>
        <taxon>Pezizomycotina</taxon>
        <taxon>Eurotiomycetes</taxon>
        <taxon>Eurotiomycetidae</taxon>
        <taxon>Eurotiales</taxon>
        <taxon>Aspergillaceae</taxon>
        <taxon>Aspergillus</taxon>
        <taxon>Aspergillus subgen. Cremei</taxon>
    </lineage>
</organism>
<dbReference type="RefSeq" id="XP_040691422.1">
    <property type="nucleotide sequence ID" value="XM_040828008.1"/>
</dbReference>
<reference evidence="2" key="1">
    <citation type="journal article" date="2017" name="Genome Biol.">
        <title>Comparative genomics reveals high biological diversity and specific adaptations in the industrially and medically important fungal genus Aspergillus.</title>
        <authorList>
            <person name="de Vries R.P."/>
            <person name="Riley R."/>
            <person name="Wiebenga A."/>
            <person name="Aguilar-Osorio G."/>
            <person name="Amillis S."/>
            <person name="Uchima C.A."/>
            <person name="Anderluh G."/>
            <person name="Asadollahi M."/>
            <person name="Askin M."/>
            <person name="Barry K."/>
            <person name="Battaglia E."/>
            <person name="Bayram O."/>
            <person name="Benocci T."/>
            <person name="Braus-Stromeyer S.A."/>
            <person name="Caldana C."/>
            <person name="Canovas D."/>
            <person name="Cerqueira G.C."/>
            <person name="Chen F."/>
            <person name="Chen W."/>
            <person name="Choi C."/>
            <person name="Clum A."/>
            <person name="Dos Santos R.A."/>
            <person name="Damasio A.R."/>
            <person name="Diallinas G."/>
            <person name="Emri T."/>
            <person name="Fekete E."/>
            <person name="Flipphi M."/>
            <person name="Freyberg S."/>
            <person name="Gallo A."/>
            <person name="Gournas C."/>
            <person name="Habgood R."/>
            <person name="Hainaut M."/>
            <person name="Harispe M.L."/>
            <person name="Henrissat B."/>
            <person name="Hilden K.S."/>
            <person name="Hope R."/>
            <person name="Hossain A."/>
            <person name="Karabika E."/>
            <person name="Karaffa L."/>
            <person name="Karanyi Z."/>
            <person name="Krasevec N."/>
            <person name="Kuo A."/>
            <person name="Kusch H."/>
            <person name="LaButti K."/>
            <person name="Lagendijk E.L."/>
            <person name="Lapidus A."/>
            <person name="Levasseur A."/>
            <person name="Lindquist E."/>
            <person name="Lipzen A."/>
            <person name="Logrieco A.F."/>
            <person name="MacCabe A."/>
            <person name="Maekelae M.R."/>
            <person name="Malavazi I."/>
            <person name="Melin P."/>
            <person name="Meyer V."/>
            <person name="Mielnichuk N."/>
            <person name="Miskei M."/>
            <person name="Molnar A.P."/>
            <person name="Mule G."/>
            <person name="Ngan C.Y."/>
            <person name="Orejas M."/>
            <person name="Orosz E."/>
            <person name="Ouedraogo J.P."/>
            <person name="Overkamp K.M."/>
            <person name="Park H.-S."/>
            <person name="Perrone G."/>
            <person name="Piumi F."/>
            <person name="Punt P.J."/>
            <person name="Ram A.F."/>
            <person name="Ramon A."/>
            <person name="Rauscher S."/>
            <person name="Record E."/>
            <person name="Riano-Pachon D.M."/>
            <person name="Robert V."/>
            <person name="Roehrig J."/>
            <person name="Ruller R."/>
            <person name="Salamov A."/>
            <person name="Salih N.S."/>
            <person name="Samson R.A."/>
            <person name="Sandor E."/>
            <person name="Sanguinetti M."/>
            <person name="Schuetze T."/>
            <person name="Sepcic K."/>
            <person name="Shelest E."/>
            <person name="Sherlock G."/>
            <person name="Sophianopoulou V."/>
            <person name="Squina F.M."/>
            <person name="Sun H."/>
            <person name="Susca A."/>
            <person name="Todd R.B."/>
            <person name="Tsang A."/>
            <person name="Unkles S.E."/>
            <person name="van de Wiele N."/>
            <person name="van Rossen-Uffink D."/>
            <person name="Oliveira J.V."/>
            <person name="Vesth T.C."/>
            <person name="Visser J."/>
            <person name="Yu J.-H."/>
            <person name="Zhou M."/>
            <person name="Andersen M.R."/>
            <person name="Archer D.B."/>
            <person name="Baker S.E."/>
            <person name="Benoit I."/>
            <person name="Brakhage A.A."/>
            <person name="Braus G.H."/>
            <person name="Fischer R."/>
            <person name="Frisvad J.C."/>
            <person name="Goldman G.H."/>
            <person name="Houbraken J."/>
            <person name="Oakley B."/>
            <person name="Pocsi I."/>
            <person name="Scazzocchio C."/>
            <person name="Seiboth B."/>
            <person name="vanKuyk P.A."/>
            <person name="Wortman J."/>
            <person name="Dyer P.S."/>
            <person name="Grigoriev I.V."/>
        </authorList>
    </citation>
    <scope>NUCLEOTIDE SEQUENCE [LARGE SCALE GENOMIC DNA]</scope>
    <source>
        <strain evidence="2">DTO 134E9</strain>
    </source>
</reference>
<dbReference type="PANTHER" id="PTHR34724">
    <property type="entry name" value="OS12G0596101 PROTEIN"/>
    <property type="match status" value="1"/>
</dbReference>
<dbReference type="OrthoDB" id="88410at2759"/>